<evidence type="ECO:0000256" key="1">
    <source>
        <dbReference type="ARBA" id="ARBA00004651"/>
    </source>
</evidence>
<dbReference type="EMBL" id="CP043329">
    <property type="protein sequence ID" value="QEK52213.1"/>
    <property type="molecule type" value="Genomic_DNA"/>
</dbReference>
<evidence type="ECO:0000256" key="2">
    <source>
        <dbReference type="ARBA" id="ARBA00022475"/>
    </source>
</evidence>
<feature type="transmembrane region" description="Helical" evidence="6">
    <location>
        <begin position="20"/>
        <end position="41"/>
    </location>
</feature>
<dbReference type="AlphaFoldDB" id="A0A5C0VKJ2"/>
<feature type="transmembrane region" description="Helical" evidence="6">
    <location>
        <begin position="338"/>
        <end position="360"/>
    </location>
</feature>
<dbReference type="Proteomes" id="UP000323653">
    <property type="component" value="Chromosome"/>
</dbReference>
<feature type="transmembrane region" description="Helical" evidence="6">
    <location>
        <begin position="53"/>
        <end position="74"/>
    </location>
</feature>
<evidence type="ECO:0000256" key="4">
    <source>
        <dbReference type="ARBA" id="ARBA00022989"/>
    </source>
</evidence>
<comment type="subcellular location">
    <subcellularLocation>
        <location evidence="1">Cell membrane</location>
        <topology evidence="1">Multi-pass membrane protein</topology>
    </subcellularLocation>
</comment>
<feature type="transmembrane region" description="Helical" evidence="6">
    <location>
        <begin position="95"/>
        <end position="122"/>
    </location>
</feature>
<protein>
    <submittedName>
        <fullName evidence="7">Flippase</fullName>
    </submittedName>
</protein>
<dbReference type="PANTHER" id="PTHR30250">
    <property type="entry name" value="PST FAMILY PREDICTED COLANIC ACID TRANSPORTER"/>
    <property type="match status" value="1"/>
</dbReference>
<feature type="transmembrane region" description="Helical" evidence="6">
    <location>
        <begin position="397"/>
        <end position="416"/>
    </location>
</feature>
<evidence type="ECO:0000256" key="3">
    <source>
        <dbReference type="ARBA" id="ARBA00022692"/>
    </source>
</evidence>
<keyword evidence="4 6" id="KW-1133">Transmembrane helix</keyword>
<keyword evidence="3 6" id="KW-0812">Transmembrane</keyword>
<dbReference type="CDD" id="cd13128">
    <property type="entry name" value="MATE_Wzx_like"/>
    <property type="match status" value="1"/>
</dbReference>
<feature type="transmembrane region" description="Helical" evidence="6">
    <location>
        <begin position="183"/>
        <end position="206"/>
    </location>
</feature>
<dbReference type="InterPro" id="IPR050833">
    <property type="entry name" value="Poly_Biosynth_Transport"/>
</dbReference>
<feature type="transmembrane region" description="Helical" evidence="6">
    <location>
        <begin position="372"/>
        <end position="391"/>
    </location>
</feature>
<evidence type="ECO:0000313" key="7">
    <source>
        <dbReference type="EMBL" id="QEK52213.1"/>
    </source>
</evidence>
<feature type="transmembrane region" description="Helical" evidence="6">
    <location>
        <begin position="157"/>
        <end position="177"/>
    </location>
</feature>
<gene>
    <name evidence="7" type="ORF">FYC62_11630</name>
</gene>
<evidence type="ECO:0000313" key="8">
    <source>
        <dbReference type="Proteomes" id="UP000323653"/>
    </source>
</evidence>
<dbReference type="PANTHER" id="PTHR30250:SF11">
    <property type="entry name" value="O-ANTIGEN TRANSPORTER-RELATED"/>
    <property type="match status" value="1"/>
</dbReference>
<evidence type="ECO:0000256" key="6">
    <source>
        <dbReference type="SAM" id="Phobius"/>
    </source>
</evidence>
<organism evidence="7 8">
    <name type="scientific">Pedobacter aquae</name>
    <dbReference type="NCBI Taxonomy" id="2605747"/>
    <lineage>
        <taxon>Bacteria</taxon>
        <taxon>Pseudomonadati</taxon>
        <taxon>Bacteroidota</taxon>
        <taxon>Sphingobacteriia</taxon>
        <taxon>Sphingobacteriales</taxon>
        <taxon>Sphingobacteriaceae</taxon>
        <taxon>Pedobacter</taxon>
    </lineage>
</organism>
<feature type="transmembrane region" description="Helical" evidence="6">
    <location>
        <begin position="267"/>
        <end position="286"/>
    </location>
</feature>
<reference evidence="7 8" key="1">
    <citation type="submission" date="2019-08" db="EMBL/GenBank/DDBJ databases">
        <title>Pedobacter sp. nov., isolated from Han river, South Korea.</title>
        <authorList>
            <person name="Lee D.-H."/>
            <person name="Kim Y.-S."/>
            <person name="Hwang E.-M."/>
            <person name="Le Tran T.C."/>
            <person name="Cha C.-J."/>
        </authorList>
    </citation>
    <scope>NUCLEOTIDE SEQUENCE [LARGE SCALE GENOMIC DNA]</scope>
    <source>
        <strain evidence="7 8">CJ43</strain>
    </source>
</reference>
<dbReference type="KEGG" id="pej:FYC62_11630"/>
<accession>A0A5C0VKJ2</accession>
<evidence type="ECO:0000256" key="5">
    <source>
        <dbReference type="ARBA" id="ARBA00023136"/>
    </source>
</evidence>
<keyword evidence="2" id="KW-1003">Cell membrane</keyword>
<keyword evidence="5 6" id="KW-0472">Membrane</keyword>
<proteinExistence type="predicted"/>
<keyword evidence="8" id="KW-1185">Reference proteome</keyword>
<feature type="transmembrane region" description="Helical" evidence="6">
    <location>
        <begin position="306"/>
        <end position="332"/>
    </location>
</feature>
<feature type="transmembrane region" description="Helical" evidence="6">
    <location>
        <begin position="128"/>
        <end position="150"/>
    </location>
</feature>
<name>A0A5C0VKJ2_9SPHI</name>
<dbReference type="Pfam" id="PF01943">
    <property type="entry name" value="Polysacc_synt"/>
    <property type="match status" value="1"/>
</dbReference>
<dbReference type="GO" id="GO:0005886">
    <property type="term" value="C:plasma membrane"/>
    <property type="evidence" value="ECO:0007669"/>
    <property type="project" value="UniProtKB-SubCell"/>
</dbReference>
<dbReference type="RefSeq" id="WP_149075032.1">
    <property type="nucleotide sequence ID" value="NZ_CP043329.1"/>
</dbReference>
<sequence length="428" mass="48092">MSIRDTILTLTKGKGVRQLIKNFLSLSIIQGLDMLLPLLTVPYLIRVIGVENVGLLAFVNAVIGYFGIFINYGFSLTATKEISQHIGNKAKIQQIFNVVFTAKNYLLGISFLVLLLLVAIIPSVAEHSYIYLITFGTIACLNISPTWYFQGIQQLKFVTFSNIITKLFFTLMIFIFVKERSDFWMVPTFTLIGASVSSILSIVYVIRIHRIKIEKPKLKYVVAQYKRGKYIFLSQIKITFFSNMNVLILGVVLGNAAVGVFSSADKIIKVMSAVQIPIVSALFPYFSRLFKTNYKVAYANVRKVALYGSMIYAVIIIIIFILSDLISSLLFGSGLSEIPILIRIMCSIPLFVFLNNLYGTQTLLNLNHDKSFLYNMIIAAIINSVLLYPLIKIFGVYGVACSVLITEFYLFASMYVSSVKIIDKLKND</sequence>
<feature type="transmembrane region" description="Helical" evidence="6">
    <location>
        <begin position="238"/>
        <end position="261"/>
    </location>
</feature>
<dbReference type="InterPro" id="IPR002797">
    <property type="entry name" value="Polysacc_synth"/>
</dbReference>